<evidence type="ECO:0000313" key="11">
    <source>
        <dbReference type="Proteomes" id="UP000557772"/>
    </source>
</evidence>
<comment type="similarity">
    <text evidence="6">Belongs to the ABC-4 integral membrane protein family.</text>
</comment>
<keyword evidence="5 7" id="KW-0472">Membrane</keyword>
<evidence type="ECO:0000313" key="10">
    <source>
        <dbReference type="EMBL" id="NNG40045.1"/>
    </source>
</evidence>
<evidence type="ECO:0000259" key="8">
    <source>
        <dbReference type="Pfam" id="PF02687"/>
    </source>
</evidence>
<dbReference type="PANTHER" id="PTHR30572:SF4">
    <property type="entry name" value="ABC TRANSPORTER PERMEASE YTRF"/>
    <property type="match status" value="1"/>
</dbReference>
<evidence type="ECO:0000256" key="6">
    <source>
        <dbReference type="ARBA" id="ARBA00038076"/>
    </source>
</evidence>
<comment type="caution">
    <text evidence="10">The sequence shown here is derived from an EMBL/GenBank/DDBJ whole genome shotgun (WGS) entry which is preliminary data.</text>
</comment>
<feature type="domain" description="ABC3 transporter permease C-terminal" evidence="8">
    <location>
        <begin position="274"/>
        <end position="398"/>
    </location>
</feature>
<feature type="transmembrane region" description="Helical" evidence="7">
    <location>
        <begin position="316"/>
        <end position="349"/>
    </location>
</feature>
<evidence type="ECO:0000256" key="7">
    <source>
        <dbReference type="SAM" id="Phobius"/>
    </source>
</evidence>
<dbReference type="Pfam" id="PF12704">
    <property type="entry name" value="MacB_PCD"/>
    <property type="match status" value="1"/>
</dbReference>
<dbReference type="PANTHER" id="PTHR30572">
    <property type="entry name" value="MEMBRANE COMPONENT OF TRANSPORTER-RELATED"/>
    <property type="match status" value="1"/>
</dbReference>
<dbReference type="InterPro" id="IPR025857">
    <property type="entry name" value="MacB_PCD"/>
</dbReference>
<comment type="subcellular location">
    <subcellularLocation>
        <location evidence="1">Cell membrane</location>
        <topology evidence="1">Multi-pass membrane protein</topology>
    </subcellularLocation>
</comment>
<keyword evidence="4 7" id="KW-1133">Transmembrane helix</keyword>
<evidence type="ECO:0000256" key="4">
    <source>
        <dbReference type="ARBA" id="ARBA00022989"/>
    </source>
</evidence>
<gene>
    <name evidence="10" type="ORF">HJ588_12310</name>
</gene>
<evidence type="ECO:0000256" key="2">
    <source>
        <dbReference type="ARBA" id="ARBA00022475"/>
    </source>
</evidence>
<keyword evidence="2" id="KW-1003">Cell membrane</keyword>
<keyword evidence="3 7" id="KW-0812">Transmembrane</keyword>
<organism evidence="10 11">
    <name type="scientific">Flexivirga aerilata</name>
    <dbReference type="NCBI Taxonomy" id="1656889"/>
    <lineage>
        <taxon>Bacteria</taxon>
        <taxon>Bacillati</taxon>
        <taxon>Actinomycetota</taxon>
        <taxon>Actinomycetes</taxon>
        <taxon>Micrococcales</taxon>
        <taxon>Dermacoccaceae</taxon>
        <taxon>Flexivirga</taxon>
    </lineage>
</organism>
<evidence type="ECO:0000256" key="3">
    <source>
        <dbReference type="ARBA" id="ARBA00022692"/>
    </source>
</evidence>
<dbReference type="RefSeq" id="WP_171155983.1">
    <property type="nucleotide sequence ID" value="NZ_JABENB010000002.1"/>
</dbReference>
<dbReference type="GO" id="GO:0022857">
    <property type="term" value="F:transmembrane transporter activity"/>
    <property type="evidence" value="ECO:0007669"/>
    <property type="project" value="TreeGrafter"/>
</dbReference>
<reference evidence="10 11" key="1">
    <citation type="submission" date="2020-05" db="EMBL/GenBank/DDBJ databases">
        <title>Flexivirga sp. ID2601S isolated from air conditioner.</title>
        <authorList>
            <person name="Kim D.H."/>
        </authorList>
    </citation>
    <scope>NUCLEOTIDE SEQUENCE [LARGE SCALE GENOMIC DNA]</scope>
    <source>
        <strain evidence="10 11">ID2601S</strain>
    </source>
</reference>
<name>A0A849AHW5_9MICO</name>
<accession>A0A849AHW5</accession>
<feature type="transmembrane region" description="Helical" evidence="7">
    <location>
        <begin position="369"/>
        <end position="388"/>
    </location>
</feature>
<feature type="transmembrane region" description="Helical" evidence="7">
    <location>
        <begin position="274"/>
        <end position="295"/>
    </location>
</feature>
<dbReference type="Pfam" id="PF02687">
    <property type="entry name" value="FtsX"/>
    <property type="match status" value="1"/>
</dbReference>
<feature type="domain" description="MacB-like periplasmic core" evidence="9">
    <location>
        <begin position="23"/>
        <end position="246"/>
    </location>
</feature>
<evidence type="ECO:0000256" key="5">
    <source>
        <dbReference type="ARBA" id="ARBA00023136"/>
    </source>
</evidence>
<dbReference type="AlphaFoldDB" id="A0A849AHW5"/>
<sequence length="405" mass="42408">MNVARVAAQNFRTLWRRWFGLTTLLGLSIGLCLAAFSVTDNIAAASNNGILESTANRSIAISRDGAGPEAKVLSPATIDELKRLPGVRSIEPRVQSSFGYKGPGVPGVLLTASTPRPSYLPPLVSSARSHVFPLRTGEVVLPRKADGQDLSSTLGKTISVELTRRVGTNDGEGAQRSVRVVGLFDPSWQLDGQNAAYAAPDTTVEWAALDAGTTPSSYLNSVGYNLVSVVADNADDVPTLLQRIQADGYSATSLQQQFQALPTVLSFVRLMSRVLLAAVAVIALVGAFTLCGALVRHRTREIGICKACGFSSRAVFGIFLGEALLAAIFAAAAGLVIGLLGGALLRGWLRGLPDVAPYLPDRLALPGPATLALLLVVSCAITLLGAALPARRAARLDPVDAIGHL</sequence>
<dbReference type="Proteomes" id="UP000557772">
    <property type="component" value="Unassembled WGS sequence"/>
</dbReference>
<evidence type="ECO:0000259" key="9">
    <source>
        <dbReference type="Pfam" id="PF12704"/>
    </source>
</evidence>
<proteinExistence type="inferred from homology"/>
<dbReference type="EMBL" id="JABENB010000002">
    <property type="protein sequence ID" value="NNG40045.1"/>
    <property type="molecule type" value="Genomic_DNA"/>
</dbReference>
<dbReference type="InterPro" id="IPR050250">
    <property type="entry name" value="Macrolide_Exporter_MacB"/>
</dbReference>
<evidence type="ECO:0000256" key="1">
    <source>
        <dbReference type="ARBA" id="ARBA00004651"/>
    </source>
</evidence>
<protein>
    <submittedName>
        <fullName evidence="10">FtsX-like permease family protein</fullName>
    </submittedName>
</protein>
<dbReference type="GO" id="GO:0005886">
    <property type="term" value="C:plasma membrane"/>
    <property type="evidence" value="ECO:0007669"/>
    <property type="project" value="UniProtKB-SubCell"/>
</dbReference>
<keyword evidence="11" id="KW-1185">Reference proteome</keyword>
<dbReference type="InterPro" id="IPR003838">
    <property type="entry name" value="ABC3_permease_C"/>
</dbReference>